<name>A0ABM6D9R0_9BACL</name>
<evidence type="ECO:0000256" key="1">
    <source>
        <dbReference type="ARBA" id="ARBA00023015"/>
    </source>
</evidence>
<evidence type="ECO:0000259" key="4">
    <source>
        <dbReference type="PROSITE" id="PS01124"/>
    </source>
</evidence>
<dbReference type="InterPro" id="IPR013096">
    <property type="entry name" value="Cupin_2"/>
</dbReference>
<dbReference type="PROSITE" id="PS00041">
    <property type="entry name" value="HTH_ARAC_FAMILY_1"/>
    <property type="match status" value="1"/>
</dbReference>
<dbReference type="Gene3D" id="2.60.120.10">
    <property type="entry name" value="Jelly Rolls"/>
    <property type="match status" value="1"/>
</dbReference>
<evidence type="ECO:0000256" key="2">
    <source>
        <dbReference type="ARBA" id="ARBA00023125"/>
    </source>
</evidence>
<protein>
    <submittedName>
        <fullName evidence="5">AraC family transcriptional regulator</fullName>
    </submittedName>
</protein>
<dbReference type="Proteomes" id="UP000092661">
    <property type="component" value="Chromosome"/>
</dbReference>
<evidence type="ECO:0000313" key="6">
    <source>
        <dbReference type="Proteomes" id="UP000092661"/>
    </source>
</evidence>
<dbReference type="EMBL" id="CP016534">
    <property type="protein sequence ID" value="ANU12226.1"/>
    <property type="molecule type" value="Genomic_DNA"/>
</dbReference>
<dbReference type="InterPro" id="IPR037923">
    <property type="entry name" value="HTH-like"/>
</dbReference>
<dbReference type="InterPro" id="IPR014710">
    <property type="entry name" value="RmlC-like_jellyroll"/>
</dbReference>
<dbReference type="InterPro" id="IPR018062">
    <property type="entry name" value="HTH_AraC-typ_CS"/>
</dbReference>
<dbReference type="SMART" id="SM00342">
    <property type="entry name" value="HTH_ARAC"/>
    <property type="match status" value="1"/>
</dbReference>
<gene>
    <name evidence="5" type="ORF">BBH88_12100</name>
</gene>
<reference evidence="5" key="1">
    <citation type="submission" date="2016-10" db="EMBL/GenBank/DDBJ databases">
        <authorList>
            <person name="See-Too W.S."/>
        </authorList>
    </citation>
    <scope>NUCLEOTIDE SEQUENCE</scope>
    <source>
        <strain evidence="5">DSM 14505</strain>
    </source>
</reference>
<keyword evidence="1" id="KW-0805">Transcription regulation</keyword>
<organism evidence="5 6">
    <name type="scientific">Planococcus antarcticus DSM 14505</name>
    <dbReference type="NCBI Taxonomy" id="1185653"/>
    <lineage>
        <taxon>Bacteria</taxon>
        <taxon>Bacillati</taxon>
        <taxon>Bacillota</taxon>
        <taxon>Bacilli</taxon>
        <taxon>Bacillales</taxon>
        <taxon>Caryophanaceae</taxon>
        <taxon>Planococcus</taxon>
    </lineage>
</organism>
<dbReference type="PANTHER" id="PTHR43280">
    <property type="entry name" value="ARAC-FAMILY TRANSCRIPTIONAL REGULATOR"/>
    <property type="match status" value="1"/>
</dbReference>
<dbReference type="InterPro" id="IPR009057">
    <property type="entry name" value="Homeodomain-like_sf"/>
</dbReference>
<keyword evidence="2" id="KW-0238">DNA-binding</keyword>
<sequence length="271" mass="30753">MPNVPDSTPFSFVFHAIQSFSYPQGHSQQQPLHRHPETMELLLVLEGNVHCTIDTKTYKVSSGTVLFIQPGSWHELKYTAAEQQNGYRLSFIRNLSTEHAPEAELPPVIPISDLTGLEALFVQLHQETDHPQADSKQMVHHLIEMIVALLSRFGDSRSSIDYRNFAETIRKVKHFMEENHCRSLTLENLADEFSLDKYQLARLFKQHTGMSPLQYIIFCRMDTAKRLLSTTGSSVGSIAAAIGYKSDTQFHAAFKKAVGATPRYYRLASKR</sequence>
<dbReference type="PANTHER" id="PTHR43280:SF2">
    <property type="entry name" value="HTH-TYPE TRANSCRIPTIONAL REGULATOR EXSA"/>
    <property type="match status" value="1"/>
</dbReference>
<evidence type="ECO:0000313" key="5">
    <source>
        <dbReference type="EMBL" id="ANU12226.1"/>
    </source>
</evidence>
<proteinExistence type="predicted"/>
<dbReference type="PRINTS" id="PR00032">
    <property type="entry name" value="HTHARAC"/>
</dbReference>
<evidence type="ECO:0000256" key="3">
    <source>
        <dbReference type="ARBA" id="ARBA00023163"/>
    </source>
</evidence>
<dbReference type="RefSeq" id="WP_065537380.1">
    <property type="nucleotide sequence ID" value="NZ_CP016534.2"/>
</dbReference>
<keyword evidence="3" id="KW-0804">Transcription</keyword>
<feature type="domain" description="HTH araC/xylS-type" evidence="4">
    <location>
        <begin position="170"/>
        <end position="268"/>
    </location>
</feature>
<accession>A0ABM6D9R0</accession>
<keyword evidence="6" id="KW-1185">Reference proteome</keyword>
<dbReference type="InterPro" id="IPR020449">
    <property type="entry name" value="Tscrpt_reg_AraC-type_HTH"/>
</dbReference>
<dbReference type="InterPro" id="IPR018060">
    <property type="entry name" value="HTH_AraC"/>
</dbReference>
<dbReference type="SUPFAM" id="SSF51215">
    <property type="entry name" value="Regulatory protein AraC"/>
    <property type="match status" value="1"/>
</dbReference>
<dbReference type="SUPFAM" id="SSF46689">
    <property type="entry name" value="Homeodomain-like"/>
    <property type="match status" value="2"/>
</dbReference>
<dbReference type="Gene3D" id="1.10.10.60">
    <property type="entry name" value="Homeodomain-like"/>
    <property type="match status" value="2"/>
</dbReference>
<dbReference type="Pfam" id="PF12833">
    <property type="entry name" value="HTH_18"/>
    <property type="match status" value="1"/>
</dbReference>
<dbReference type="Pfam" id="PF07883">
    <property type="entry name" value="Cupin_2"/>
    <property type="match status" value="1"/>
</dbReference>
<dbReference type="PROSITE" id="PS01124">
    <property type="entry name" value="HTH_ARAC_FAMILY_2"/>
    <property type="match status" value="1"/>
</dbReference>